<comment type="caution">
    <text evidence="5">The sequence shown here is derived from an EMBL/GenBank/DDBJ whole genome shotgun (WGS) entry which is preliminary data.</text>
</comment>
<feature type="transmembrane region" description="Helical" evidence="2">
    <location>
        <begin position="104"/>
        <end position="124"/>
    </location>
</feature>
<dbReference type="RefSeq" id="WP_140007620.1">
    <property type="nucleotide sequence ID" value="NZ_JBHMDG010000007.1"/>
</dbReference>
<feature type="transmembrane region" description="Helical" evidence="2">
    <location>
        <begin position="178"/>
        <end position="196"/>
    </location>
</feature>
<evidence type="ECO:0000259" key="3">
    <source>
        <dbReference type="Pfam" id="PF01757"/>
    </source>
</evidence>
<dbReference type="Pfam" id="PF01757">
    <property type="entry name" value="Acyl_transf_3"/>
    <property type="match status" value="1"/>
</dbReference>
<keyword evidence="6" id="KW-1185">Reference proteome</keyword>
<protein>
    <submittedName>
        <fullName evidence="5">Acyltransferase family protein</fullName>
        <ecNumber evidence="5">2.3.1.-</ecNumber>
    </submittedName>
</protein>
<feature type="transmembrane region" description="Helical" evidence="2">
    <location>
        <begin position="59"/>
        <end position="83"/>
    </location>
</feature>
<feature type="domain" description="SGNH" evidence="4">
    <location>
        <begin position="502"/>
        <end position="736"/>
    </location>
</feature>
<feature type="transmembrane region" description="Helical" evidence="2">
    <location>
        <begin position="279"/>
        <end position="298"/>
    </location>
</feature>
<dbReference type="EMBL" id="JBHMDG010000007">
    <property type="protein sequence ID" value="MFB9312596.1"/>
    <property type="molecule type" value="Genomic_DNA"/>
</dbReference>
<evidence type="ECO:0000256" key="1">
    <source>
        <dbReference type="SAM" id="MobiDB-lite"/>
    </source>
</evidence>
<accession>A0ABV5K772</accession>
<feature type="transmembrane region" description="Helical" evidence="2">
    <location>
        <begin position="304"/>
        <end position="327"/>
    </location>
</feature>
<dbReference type="InterPro" id="IPR043968">
    <property type="entry name" value="SGNH"/>
</dbReference>
<proteinExistence type="predicted"/>
<dbReference type="PANTHER" id="PTHR23028">
    <property type="entry name" value="ACETYLTRANSFERASE"/>
    <property type="match status" value="1"/>
</dbReference>
<evidence type="ECO:0000259" key="4">
    <source>
        <dbReference type="Pfam" id="PF19040"/>
    </source>
</evidence>
<feature type="region of interest" description="Disordered" evidence="1">
    <location>
        <begin position="1"/>
        <end position="32"/>
    </location>
</feature>
<dbReference type="Pfam" id="PF19040">
    <property type="entry name" value="SGNH"/>
    <property type="match status" value="1"/>
</dbReference>
<dbReference type="EC" id="2.3.1.-" evidence="5"/>
<dbReference type="PANTHER" id="PTHR23028:SF53">
    <property type="entry name" value="ACYL_TRANSF_3 DOMAIN-CONTAINING PROTEIN"/>
    <property type="match status" value="1"/>
</dbReference>
<sequence length="753" mass="81114">MTLLDRPGNPGSSDDGRPSGKRAARPSGAVGGHRIRKDVEGLRAIAVLLVLPYHAGLKLLHGGFVGVDVFFVISGFVITAQLLREADRDGHVSLGRFYARRAKRLLPAAGLVLVATAAMVYFLVPKIRWANTGGDIVASALYFINYHLTGRAVDYLNEDIAKSPVQHYWSLSVEEQFYFVWPLLVLLAIWITNRMHRKATAAAGAVDSGESPSGPPLFRPVLLAVIGSLALVSLIWSTYSAHHSPDSAYFDTTGRMWEFAAGTIVAILITRFDRFPQWFGAALAWTGLLMILAAGFFYTDATTWPGAAALLPILGASFFIAGGAAAGSKGPVLILGNRPIQFIGALTYSLYLWHWPLLTVARDRYDGISVPVGMLIVILCVIPAWLSYKFVENPIRHSKFVSDHVRVALGVGVVSTLIAVVAGLMLALGFANASSTSSGPAPTSPFATDLPSAVAPDEPWDYDALPAPPLPTPPKTYGSLGDITPNPLAAVEDVPDLYDQGCQTAQDSAEVNVCTYGPDDADLTIAVVGDSKAAQWVPALQALTEKNNWKVTTYTKSACPFVDASVTLNGEAYSTCRDWGKDVLSRLTGDEKPDVVLTAQARRTAIVDENGDPKDTSEDAMRAGMESYWKKLQDAGVKVVGLADTPQTFKEVYTCVSEEFDKDVTPCGYDRQKGVDASGLSVQREAAEKAKIPFLDMTDYICPEGKTCPPIVGNILVYRQGSHITKTYVESLAPVLGRALENAVTWSEKQGDN</sequence>
<reference evidence="5 6" key="1">
    <citation type="submission" date="2024-09" db="EMBL/GenBank/DDBJ databases">
        <authorList>
            <person name="Sun Q."/>
            <person name="Mori K."/>
        </authorList>
    </citation>
    <scope>NUCLEOTIDE SEQUENCE [LARGE SCALE GENOMIC DNA]</scope>
    <source>
        <strain evidence="5 6">JCM 9626</strain>
    </source>
</reference>
<organism evidence="5 6">
    <name type="scientific">Nocardioides plantarum</name>
    <dbReference type="NCBI Taxonomy" id="29299"/>
    <lineage>
        <taxon>Bacteria</taxon>
        <taxon>Bacillati</taxon>
        <taxon>Actinomycetota</taxon>
        <taxon>Actinomycetes</taxon>
        <taxon>Propionibacteriales</taxon>
        <taxon>Nocardioidaceae</taxon>
        <taxon>Nocardioides</taxon>
    </lineage>
</organism>
<keyword evidence="2" id="KW-0812">Transmembrane</keyword>
<evidence type="ECO:0000313" key="5">
    <source>
        <dbReference type="EMBL" id="MFB9312596.1"/>
    </source>
</evidence>
<name>A0ABV5K772_9ACTN</name>
<evidence type="ECO:0000313" key="6">
    <source>
        <dbReference type="Proteomes" id="UP001589750"/>
    </source>
</evidence>
<dbReference type="InterPro" id="IPR002656">
    <property type="entry name" value="Acyl_transf_3_dom"/>
</dbReference>
<feature type="transmembrane region" description="Helical" evidence="2">
    <location>
        <begin position="407"/>
        <end position="431"/>
    </location>
</feature>
<dbReference type="Proteomes" id="UP001589750">
    <property type="component" value="Unassembled WGS sequence"/>
</dbReference>
<dbReference type="GO" id="GO:0016746">
    <property type="term" value="F:acyltransferase activity"/>
    <property type="evidence" value="ECO:0007669"/>
    <property type="project" value="UniProtKB-KW"/>
</dbReference>
<feature type="transmembrane region" description="Helical" evidence="2">
    <location>
        <begin position="339"/>
        <end position="356"/>
    </location>
</feature>
<feature type="transmembrane region" description="Helical" evidence="2">
    <location>
        <begin position="368"/>
        <end position="386"/>
    </location>
</feature>
<feature type="transmembrane region" description="Helical" evidence="2">
    <location>
        <begin position="217"/>
        <end position="236"/>
    </location>
</feature>
<keyword evidence="2" id="KW-0472">Membrane</keyword>
<keyword evidence="5" id="KW-0012">Acyltransferase</keyword>
<feature type="transmembrane region" description="Helical" evidence="2">
    <location>
        <begin position="256"/>
        <end position="272"/>
    </location>
</feature>
<evidence type="ECO:0000256" key="2">
    <source>
        <dbReference type="SAM" id="Phobius"/>
    </source>
</evidence>
<gene>
    <name evidence="5" type="ORF">ACFFRI_06020</name>
</gene>
<keyword evidence="5" id="KW-0808">Transferase</keyword>
<feature type="domain" description="Acyltransferase 3" evidence="3">
    <location>
        <begin position="38"/>
        <end position="386"/>
    </location>
</feature>
<keyword evidence="2" id="KW-1133">Transmembrane helix</keyword>
<dbReference type="InterPro" id="IPR050879">
    <property type="entry name" value="Acyltransferase_3"/>
</dbReference>